<sequence length="88" mass="9904">MSVLGTYRQTHQDLNSKLEYQHADIPVSYKEGTFHPQRCCTLKKEVLSLKEYLLMQTTRQIDQHANCASATLSTKPGSASFKNGVNIC</sequence>
<dbReference type="RefSeq" id="XP_001597476.1">
    <property type="nucleotide sequence ID" value="XM_001597426.1"/>
</dbReference>
<organism evidence="1 2">
    <name type="scientific">Sclerotinia sclerotiorum (strain ATCC 18683 / 1980 / Ss-1)</name>
    <name type="common">White mold</name>
    <name type="synonym">Whetzelinia sclerotiorum</name>
    <dbReference type="NCBI Taxonomy" id="665079"/>
    <lineage>
        <taxon>Eukaryota</taxon>
        <taxon>Fungi</taxon>
        <taxon>Dikarya</taxon>
        <taxon>Ascomycota</taxon>
        <taxon>Pezizomycotina</taxon>
        <taxon>Leotiomycetes</taxon>
        <taxon>Helotiales</taxon>
        <taxon>Sclerotiniaceae</taxon>
        <taxon>Sclerotinia</taxon>
    </lineage>
</organism>
<evidence type="ECO:0000313" key="2">
    <source>
        <dbReference type="Proteomes" id="UP000001312"/>
    </source>
</evidence>
<dbReference type="Proteomes" id="UP000001312">
    <property type="component" value="Unassembled WGS sequence"/>
</dbReference>
<dbReference type="HOGENOM" id="CLU_2470437_0_0_1"/>
<dbReference type="EMBL" id="CH476622">
    <property type="protein sequence ID" value="EDN96744.1"/>
    <property type="molecule type" value="Genomic_DNA"/>
</dbReference>
<dbReference type="AlphaFoldDB" id="A7E8P2"/>
<reference evidence="2" key="1">
    <citation type="journal article" date="2011" name="PLoS Genet.">
        <title>Genomic analysis of the necrotrophic fungal pathogens Sclerotinia sclerotiorum and Botrytis cinerea.</title>
        <authorList>
            <person name="Amselem J."/>
            <person name="Cuomo C.A."/>
            <person name="van Kan J.A."/>
            <person name="Viaud M."/>
            <person name="Benito E.P."/>
            <person name="Couloux A."/>
            <person name="Coutinho P.M."/>
            <person name="de Vries R.P."/>
            <person name="Dyer P.S."/>
            <person name="Fillinger S."/>
            <person name="Fournier E."/>
            <person name="Gout L."/>
            <person name="Hahn M."/>
            <person name="Kohn L."/>
            <person name="Lapalu N."/>
            <person name="Plummer K.M."/>
            <person name="Pradier J.M."/>
            <person name="Quevillon E."/>
            <person name="Sharon A."/>
            <person name="Simon A."/>
            <person name="ten Have A."/>
            <person name="Tudzynski B."/>
            <person name="Tudzynski P."/>
            <person name="Wincker P."/>
            <person name="Andrew M."/>
            <person name="Anthouard V."/>
            <person name="Beever R.E."/>
            <person name="Beffa R."/>
            <person name="Benoit I."/>
            <person name="Bouzid O."/>
            <person name="Brault B."/>
            <person name="Chen Z."/>
            <person name="Choquer M."/>
            <person name="Collemare J."/>
            <person name="Cotton P."/>
            <person name="Danchin E.G."/>
            <person name="Da Silva C."/>
            <person name="Gautier A."/>
            <person name="Giraud C."/>
            <person name="Giraud T."/>
            <person name="Gonzalez C."/>
            <person name="Grossetete S."/>
            <person name="Guldener U."/>
            <person name="Henrissat B."/>
            <person name="Howlett B.J."/>
            <person name="Kodira C."/>
            <person name="Kretschmer M."/>
            <person name="Lappartient A."/>
            <person name="Leroch M."/>
            <person name="Levis C."/>
            <person name="Mauceli E."/>
            <person name="Neuveglise C."/>
            <person name="Oeser B."/>
            <person name="Pearson M."/>
            <person name="Poulain J."/>
            <person name="Poussereau N."/>
            <person name="Quesneville H."/>
            <person name="Rascle C."/>
            <person name="Schumacher J."/>
            <person name="Segurens B."/>
            <person name="Sexton A."/>
            <person name="Silva E."/>
            <person name="Sirven C."/>
            <person name="Soanes D.M."/>
            <person name="Talbot N.J."/>
            <person name="Templeton M."/>
            <person name="Yandava C."/>
            <person name="Yarden O."/>
            <person name="Zeng Q."/>
            <person name="Rollins J.A."/>
            <person name="Lebrun M.H."/>
            <person name="Dickman M."/>
        </authorList>
    </citation>
    <scope>NUCLEOTIDE SEQUENCE [LARGE SCALE GENOMIC DNA]</scope>
    <source>
        <strain evidence="2">ATCC 18683 / 1980 / Ss-1</strain>
    </source>
</reference>
<proteinExistence type="predicted"/>
<dbReference type="GeneID" id="5493336"/>
<dbReference type="InParanoid" id="A7E8P2"/>
<name>A7E8P2_SCLS1</name>
<protein>
    <submittedName>
        <fullName evidence="1">Uncharacterized protein</fullName>
    </submittedName>
</protein>
<gene>
    <name evidence="1" type="ORF">SS1G_01670</name>
</gene>
<dbReference type="KEGG" id="ssl:SS1G_01670"/>
<evidence type="ECO:0000313" key="1">
    <source>
        <dbReference type="EMBL" id="EDN96744.1"/>
    </source>
</evidence>
<accession>A7E8P2</accession>
<keyword evidence="2" id="KW-1185">Reference proteome</keyword>